<name>A0A9P0E393_NEZVI</name>
<dbReference type="GO" id="GO:0000463">
    <property type="term" value="P:maturation of LSU-rRNA from tricistronic rRNA transcript (SSU-rRNA, 5.8S rRNA, LSU-rRNA)"/>
    <property type="evidence" value="ECO:0007669"/>
    <property type="project" value="InterPro"/>
</dbReference>
<dbReference type="AlphaFoldDB" id="A0A9P0E393"/>
<organism evidence="7 8">
    <name type="scientific">Nezara viridula</name>
    <name type="common">Southern green stink bug</name>
    <name type="synonym">Cimex viridulus</name>
    <dbReference type="NCBI Taxonomy" id="85310"/>
    <lineage>
        <taxon>Eukaryota</taxon>
        <taxon>Metazoa</taxon>
        <taxon>Ecdysozoa</taxon>
        <taxon>Arthropoda</taxon>
        <taxon>Hexapoda</taxon>
        <taxon>Insecta</taxon>
        <taxon>Pterygota</taxon>
        <taxon>Neoptera</taxon>
        <taxon>Paraneoptera</taxon>
        <taxon>Hemiptera</taxon>
        <taxon>Heteroptera</taxon>
        <taxon>Panheteroptera</taxon>
        <taxon>Pentatomomorpha</taxon>
        <taxon>Pentatomoidea</taxon>
        <taxon>Pentatomidae</taxon>
        <taxon>Pentatominae</taxon>
        <taxon>Nezara</taxon>
    </lineage>
</organism>
<dbReference type="GO" id="GO:0022625">
    <property type="term" value="C:cytosolic large ribosomal subunit"/>
    <property type="evidence" value="ECO:0007669"/>
    <property type="project" value="InterPro"/>
</dbReference>
<dbReference type="InterPro" id="IPR036049">
    <property type="entry name" value="Ribosomal_uL29_sf"/>
</dbReference>
<gene>
    <name evidence="7" type="ORF">NEZAVI_LOCUS495</name>
</gene>
<dbReference type="PANTHER" id="PTHR45722">
    <property type="entry name" value="60S RIBOSOMAL PROTEIN L35"/>
    <property type="match status" value="1"/>
</dbReference>
<evidence type="ECO:0000256" key="2">
    <source>
        <dbReference type="ARBA" id="ARBA00022980"/>
    </source>
</evidence>
<feature type="compositionally biased region" description="Basic and acidic residues" evidence="6">
    <location>
        <begin position="13"/>
        <end position="27"/>
    </location>
</feature>
<keyword evidence="8" id="KW-1185">Reference proteome</keyword>
<dbReference type="Gene3D" id="1.10.287.310">
    <property type="match status" value="1"/>
</dbReference>
<sequence>MREQRRRCRNLNSRRDCEDSGCVRDPRYAQGLPEGPRTTEKLQIPQVKRPREETSDLEDEETEESLAQEMQGIPQIVRHVVKEVLASTEIYKIITRKVMEVALLNIKEGMRDDNKKTKQLHPPPKAGPSGVRQEGKVKCSELRSKDKKDLLKQLDELKTELTNLRVAKVTGGAASKLSKIRVVRKAIARVYIVMHQKQKENLRKLFKNKKYKPLDLRPKKTRAMRKALTKHEKKIKTLKEIRKRSAFPSRKYAVKA</sequence>
<dbReference type="InterPro" id="IPR001854">
    <property type="entry name" value="Ribosomal_uL29"/>
</dbReference>
<accession>A0A9P0E393</accession>
<dbReference type="PROSITE" id="PS00579">
    <property type="entry name" value="RIBOSOMAL_L29"/>
    <property type="match status" value="1"/>
</dbReference>
<dbReference type="HAMAP" id="MF_00374">
    <property type="entry name" value="Ribosomal_uL29"/>
    <property type="match status" value="1"/>
</dbReference>
<dbReference type="SUPFAM" id="SSF46561">
    <property type="entry name" value="Ribosomal protein L29 (L29p)"/>
    <property type="match status" value="1"/>
</dbReference>
<protein>
    <recommendedName>
        <fullName evidence="4">Large ribosomal subunit protein uL29</fullName>
    </recommendedName>
    <alternativeName>
        <fullName evidence="5">60S ribosomal protein L35</fullName>
    </alternativeName>
</protein>
<dbReference type="GO" id="GO:0003729">
    <property type="term" value="F:mRNA binding"/>
    <property type="evidence" value="ECO:0007669"/>
    <property type="project" value="TreeGrafter"/>
</dbReference>
<dbReference type="GO" id="GO:0006412">
    <property type="term" value="P:translation"/>
    <property type="evidence" value="ECO:0007669"/>
    <property type="project" value="InterPro"/>
</dbReference>
<evidence type="ECO:0000313" key="7">
    <source>
        <dbReference type="EMBL" id="CAH1389018.1"/>
    </source>
</evidence>
<feature type="region of interest" description="Disordered" evidence="6">
    <location>
        <begin position="1"/>
        <end position="69"/>
    </location>
</feature>
<evidence type="ECO:0000313" key="8">
    <source>
        <dbReference type="Proteomes" id="UP001152798"/>
    </source>
</evidence>
<feature type="compositionally biased region" description="Acidic residues" evidence="6">
    <location>
        <begin position="55"/>
        <end position="66"/>
    </location>
</feature>
<dbReference type="GO" id="GO:0003735">
    <property type="term" value="F:structural constituent of ribosome"/>
    <property type="evidence" value="ECO:0007669"/>
    <property type="project" value="InterPro"/>
</dbReference>
<dbReference type="NCBIfam" id="TIGR00012">
    <property type="entry name" value="L29"/>
    <property type="match status" value="1"/>
</dbReference>
<evidence type="ECO:0000256" key="6">
    <source>
        <dbReference type="SAM" id="MobiDB-lite"/>
    </source>
</evidence>
<dbReference type="CDD" id="cd00427">
    <property type="entry name" value="Ribosomal_L29_HIP"/>
    <property type="match status" value="1"/>
</dbReference>
<dbReference type="FunFam" id="6.10.250.3450:FF:000001">
    <property type="entry name" value="60S ribosomal protein L35"/>
    <property type="match status" value="1"/>
</dbReference>
<dbReference type="Gene3D" id="6.10.250.3450">
    <property type="match status" value="1"/>
</dbReference>
<keyword evidence="3" id="KW-0687">Ribonucleoprotein</keyword>
<dbReference type="EMBL" id="OV725077">
    <property type="protein sequence ID" value="CAH1389018.1"/>
    <property type="molecule type" value="Genomic_DNA"/>
</dbReference>
<evidence type="ECO:0000256" key="3">
    <source>
        <dbReference type="ARBA" id="ARBA00023274"/>
    </source>
</evidence>
<dbReference type="OrthoDB" id="528635at2759"/>
<proteinExistence type="inferred from homology"/>
<feature type="region of interest" description="Disordered" evidence="6">
    <location>
        <begin position="112"/>
        <end position="136"/>
    </location>
</feature>
<dbReference type="PANTHER" id="PTHR45722:SF2">
    <property type="entry name" value="LARGE RIBOSOMAL SUBUNIT PROTEIN UL29-RELATED"/>
    <property type="match status" value="1"/>
</dbReference>
<evidence type="ECO:0000256" key="4">
    <source>
        <dbReference type="ARBA" id="ARBA00035204"/>
    </source>
</evidence>
<dbReference type="Proteomes" id="UP001152798">
    <property type="component" value="Chromosome 1"/>
</dbReference>
<evidence type="ECO:0000256" key="1">
    <source>
        <dbReference type="ARBA" id="ARBA00009254"/>
    </source>
</evidence>
<dbReference type="FunFam" id="1.10.287.310:FF:000002">
    <property type="entry name" value="60S ribosomal protein L35"/>
    <property type="match status" value="1"/>
</dbReference>
<dbReference type="InterPro" id="IPR018254">
    <property type="entry name" value="Ribosomal_uL29_CS"/>
</dbReference>
<dbReference type="InterPro" id="IPR045059">
    <property type="entry name" value="Ribosomal_uL29_euk"/>
</dbReference>
<comment type="similarity">
    <text evidence="1">Belongs to the universal ribosomal protein uL29 family.</text>
</comment>
<dbReference type="Pfam" id="PF00831">
    <property type="entry name" value="Ribosomal_L29"/>
    <property type="match status" value="1"/>
</dbReference>
<evidence type="ECO:0000256" key="5">
    <source>
        <dbReference type="ARBA" id="ARBA00035334"/>
    </source>
</evidence>
<keyword evidence="2" id="KW-0689">Ribosomal protein</keyword>
<reference evidence="7" key="1">
    <citation type="submission" date="2022-01" db="EMBL/GenBank/DDBJ databases">
        <authorList>
            <person name="King R."/>
        </authorList>
    </citation>
    <scope>NUCLEOTIDE SEQUENCE</scope>
</reference>